<dbReference type="EMBL" id="LBQZ01000002">
    <property type="protein sequence ID" value="KKP89580.1"/>
    <property type="molecule type" value="Genomic_DNA"/>
</dbReference>
<evidence type="ECO:0000256" key="12">
    <source>
        <dbReference type="ARBA" id="ARBA00022842"/>
    </source>
</evidence>
<feature type="binding site" evidence="21">
    <location>
        <begin position="141"/>
        <end position="143"/>
    </location>
    <ligand>
        <name>ATP</name>
        <dbReference type="ChEBI" id="CHEBI:30616"/>
    </ligand>
</feature>
<evidence type="ECO:0000256" key="17">
    <source>
        <dbReference type="ARBA" id="ARBA00047614"/>
    </source>
</evidence>
<evidence type="ECO:0000256" key="16">
    <source>
        <dbReference type="ARBA" id="ARBA00023316"/>
    </source>
</evidence>
<feature type="binding site" evidence="22">
    <location>
        <position position="274"/>
    </location>
    <ligand>
        <name>Mg(2+)</name>
        <dbReference type="ChEBI" id="CHEBI:18420"/>
        <label>2</label>
    </ligand>
</feature>
<evidence type="ECO:0000256" key="21">
    <source>
        <dbReference type="PIRSR" id="PIRSR039102-2"/>
    </source>
</evidence>
<dbReference type="PIRSF" id="PIRSF039102">
    <property type="entry name" value="Ddl/VanB"/>
    <property type="match status" value="1"/>
</dbReference>
<keyword evidence="15 22" id="KW-0464">Manganese</keyword>
<keyword evidence="7 19" id="KW-0963">Cytoplasm</keyword>
<dbReference type="InterPro" id="IPR016185">
    <property type="entry name" value="PreATP-grasp_dom_sf"/>
</dbReference>
<feature type="binding site" evidence="21">
    <location>
        <begin position="149"/>
        <end position="150"/>
    </location>
    <ligand>
        <name>ATP</name>
        <dbReference type="ChEBI" id="CHEBI:30616"/>
    </ligand>
</feature>
<evidence type="ECO:0000256" key="14">
    <source>
        <dbReference type="ARBA" id="ARBA00022984"/>
    </source>
</evidence>
<dbReference type="SUPFAM" id="SSF56059">
    <property type="entry name" value="Glutathione synthetase ATP-binding domain-like"/>
    <property type="match status" value="1"/>
</dbReference>
<evidence type="ECO:0000313" key="26">
    <source>
        <dbReference type="Proteomes" id="UP000034798"/>
    </source>
</evidence>
<dbReference type="PATRIC" id="fig|1618752.3.peg.49"/>
<keyword evidence="13 19" id="KW-0133">Cell shape</keyword>
<dbReference type="InterPro" id="IPR011761">
    <property type="entry name" value="ATP-grasp"/>
</dbReference>
<feature type="binding site" evidence="21">
    <location>
        <begin position="271"/>
        <end position="272"/>
    </location>
    <ligand>
        <name>ATP</name>
        <dbReference type="ChEBI" id="CHEBI:30616"/>
    </ligand>
</feature>
<dbReference type="Pfam" id="PF07478">
    <property type="entry name" value="Dala_Dala_lig_C"/>
    <property type="match status" value="1"/>
</dbReference>
<dbReference type="FunFam" id="3.30.1490.20:FF:000007">
    <property type="entry name" value="D-alanine--D-alanine ligase"/>
    <property type="match status" value="1"/>
</dbReference>
<dbReference type="PROSITE" id="PS00843">
    <property type="entry name" value="DALA_DALA_LIGASE_1"/>
    <property type="match status" value="1"/>
</dbReference>
<evidence type="ECO:0000256" key="9">
    <source>
        <dbReference type="ARBA" id="ARBA00022723"/>
    </source>
</evidence>
<dbReference type="Gene3D" id="3.40.50.20">
    <property type="match status" value="2"/>
</dbReference>
<keyword evidence="16 19" id="KW-0961">Cell wall biogenesis/degradation</keyword>
<dbReference type="NCBIfam" id="NF002528">
    <property type="entry name" value="PRK01966.1-4"/>
    <property type="match status" value="1"/>
</dbReference>
<keyword evidence="14 19" id="KW-0573">Peptidoglycan synthesis</keyword>
<accession>A0A0G0FQA2</accession>
<dbReference type="GO" id="GO:0009252">
    <property type="term" value="P:peptidoglycan biosynthetic process"/>
    <property type="evidence" value="ECO:0007669"/>
    <property type="project" value="UniProtKB-UniRule"/>
</dbReference>
<dbReference type="NCBIfam" id="NF002378">
    <property type="entry name" value="PRK01372.1"/>
    <property type="match status" value="1"/>
</dbReference>
<evidence type="ECO:0000256" key="6">
    <source>
        <dbReference type="ARBA" id="ARBA00012216"/>
    </source>
</evidence>
<dbReference type="InterPro" id="IPR011095">
    <property type="entry name" value="Dala_Dala_lig_C"/>
</dbReference>
<comment type="function">
    <text evidence="2 19">Cell wall formation.</text>
</comment>
<feature type="active site" evidence="20">
    <location>
        <position position="18"/>
    </location>
</feature>
<comment type="caution">
    <text evidence="25">The sequence shown here is derived from an EMBL/GenBank/DDBJ whole genome shotgun (WGS) entry which is preliminary data.</text>
</comment>
<dbReference type="EC" id="6.3.2.4" evidence="6 19"/>
<comment type="pathway">
    <text evidence="4 19">Cell wall biogenesis; peptidoglycan biosynthesis.</text>
</comment>
<dbReference type="InterPro" id="IPR013815">
    <property type="entry name" value="ATP_grasp_subdomain_1"/>
</dbReference>
<reference evidence="25 26" key="1">
    <citation type="journal article" date="2015" name="Nature">
        <title>rRNA introns, odd ribosomes, and small enigmatic genomes across a large radiation of phyla.</title>
        <authorList>
            <person name="Brown C.T."/>
            <person name="Hug L.A."/>
            <person name="Thomas B.C."/>
            <person name="Sharon I."/>
            <person name="Castelle C.J."/>
            <person name="Singh A."/>
            <person name="Wilkins M.J."/>
            <person name="Williams K.H."/>
            <person name="Banfield J.F."/>
        </authorList>
    </citation>
    <scope>NUCLEOTIDE SEQUENCE [LARGE SCALE GENOMIC DNA]</scope>
</reference>
<dbReference type="GO" id="GO:0071555">
    <property type="term" value="P:cell wall organization"/>
    <property type="evidence" value="ECO:0007669"/>
    <property type="project" value="UniProtKB-KW"/>
</dbReference>
<dbReference type="InterPro" id="IPR011127">
    <property type="entry name" value="Dala_Dala_lig_N"/>
</dbReference>
<comment type="cofactor">
    <cofactor evidence="1">
        <name>Mn(2+)</name>
        <dbReference type="ChEBI" id="CHEBI:29035"/>
    </cofactor>
</comment>
<feature type="domain" description="ATP-grasp" evidence="24">
    <location>
        <begin position="105"/>
        <end position="305"/>
    </location>
</feature>
<evidence type="ECO:0000256" key="7">
    <source>
        <dbReference type="ARBA" id="ARBA00022490"/>
    </source>
</evidence>
<dbReference type="Proteomes" id="UP000034798">
    <property type="component" value="Unassembled WGS sequence"/>
</dbReference>
<evidence type="ECO:0000256" key="1">
    <source>
        <dbReference type="ARBA" id="ARBA00001936"/>
    </source>
</evidence>
<gene>
    <name evidence="19" type="primary">ddl</name>
    <name evidence="25" type="ORF">UR91_C0002G0008</name>
</gene>
<evidence type="ECO:0000256" key="3">
    <source>
        <dbReference type="ARBA" id="ARBA00004496"/>
    </source>
</evidence>
<keyword evidence="12 22" id="KW-0460">Magnesium</keyword>
<dbReference type="PANTHER" id="PTHR23132">
    <property type="entry name" value="D-ALANINE--D-ALANINE LIGASE"/>
    <property type="match status" value="1"/>
</dbReference>
<evidence type="ECO:0000256" key="11">
    <source>
        <dbReference type="ARBA" id="ARBA00022840"/>
    </source>
</evidence>
<dbReference type="FunFam" id="3.30.470.20:FF:000008">
    <property type="entry name" value="D-alanine--D-alanine ligase"/>
    <property type="match status" value="1"/>
</dbReference>
<comment type="subcellular location">
    <subcellularLocation>
        <location evidence="3 19">Cytoplasm</location>
    </subcellularLocation>
</comment>
<dbReference type="NCBIfam" id="TIGR01205">
    <property type="entry name" value="D_ala_D_alaTIGR"/>
    <property type="match status" value="1"/>
</dbReference>
<keyword evidence="11 23" id="KW-0067">ATP-binding</keyword>
<dbReference type="HAMAP" id="MF_00047">
    <property type="entry name" value="Dala_Dala_lig"/>
    <property type="match status" value="1"/>
</dbReference>
<dbReference type="Gene3D" id="3.30.470.20">
    <property type="entry name" value="ATP-grasp fold, B domain"/>
    <property type="match status" value="1"/>
</dbReference>
<evidence type="ECO:0000256" key="15">
    <source>
        <dbReference type="ARBA" id="ARBA00023211"/>
    </source>
</evidence>
<feature type="binding site" evidence="21">
    <location>
        <begin position="179"/>
        <end position="186"/>
    </location>
    <ligand>
        <name>ATP</name>
        <dbReference type="ChEBI" id="CHEBI:30616"/>
    </ligand>
</feature>
<dbReference type="UniPathway" id="UPA00219"/>
<keyword evidence="10 21" id="KW-0547">Nucleotide-binding</keyword>
<dbReference type="GO" id="GO:0046872">
    <property type="term" value="F:metal ion binding"/>
    <property type="evidence" value="ECO:0007669"/>
    <property type="project" value="UniProtKB-KW"/>
</dbReference>
<evidence type="ECO:0000256" key="23">
    <source>
        <dbReference type="PROSITE-ProRule" id="PRU00409"/>
    </source>
</evidence>
<dbReference type="GO" id="GO:0005524">
    <property type="term" value="F:ATP binding"/>
    <property type="evidence" value="ECO:0007669"/>
    <property type="project" value="UniProtKB-UniRule"/>
</dbReference>
<keyword evidence="9 22" id="KW-0479">Metal-binding</keyword>
<dbReference type="InterPro" id="IPR000291">
    <property type="entry name" value="D-Ala_lig_Van_CS"/>
</dbReference>
<comment type="cofactor">
    <cofactor evidence="22">
        <name>Mg(2+)</name>
        <dbReference type="ChEBI" id="CHEBI:18420"/>
    </cofactor>
    <cofactor evidence="22">
        <name>Mn(2+)</name>
        <dbReference type="ChEBI" id="CHEBI:29035"/>
    </cofactor>
    <text evidence="22">Binds 2 magnesium or manganese ions per subunit.</text>
</comment>
<organism evidence="25 26">
    <name type="scientific">Candidatus Nomurabacteria bacterium GW2011_GWC2_35_8</name>
    <dbReference type="NCBI Taxonomy" id="1618752"/>
    <lineage>
        <taxon>Bacteria</taxon>
        <taxon>Candidatus Nomuraibacteriota</taxon>
    </lineage>
</organism>
<evidence type="ECO:0000256" key="13">
    <source>
        <dbReference type="ARBA" id="ARBA00022960"/>
    </source>
</evidence>
<keyword evidence="8 19" id="KW-0436">Ligase</keyword>
<evidence type="ECO:0000259" key="24">
    <source>
        <dbReference type="PROSITE" id="PS50975"/>
    </source>
</evidence>
<comment type="similarity">
    <text evidence="5 19">Belongs to the D-alanine--D-alanine ligase family.</text>
</comment>
<name>A0A0G0FQA2_9BACT</name>
<dbReference type="InterPro" id="IPR005905">
    <property type="entry name" value="D_ala_D_ala"/>
</dbReference>
<dbReference type="Pfam" id="PF01820">
    <property type="entry name" value="Dala_Dala_lig_N"/>
    <property type="match status" value="2"/>
</dbReference>
<comment type="pathway">
    <text evidence="18">Glycan biosynthesis.</text>
</comment>
<evidence type="ECO:0000256" key="22">
    <source>
        <dbReference type="PIRSR" id="PIRSR039102-3"/>
    </source>
</evidence>
<dbReference type="GO" id="GO:0008360">
    <property type="term" value="P:regulation of cell shape"/>
    <property type="evidence" value="ECO:0007669"/>
    <property type="project" value="UniProtKB-KW"/>
</dbReference>
<evidence type="ECO:0000313" key="25">
    <source>
        <dbReference type="EMBL" id="KKP89580.1"/>
    </source>
</evidence>
<protein>
    <recommendedName>
        <fullName evidence="6 19">D-alanine--D-alanine ligase</fullName>
        <ecNumber evidence="6 19">6.3.2.4</ecNumber>
    </recommendedName>
    <alternativeName>
        <fullName evidence="19">D-Ala-D-Ala ligase</fullName>
    </alternativeName>
    <alternativeName>
        <fullName evidence="19">D-alanylalanine synthetase</fullName>
    </alternativeName>
</protein>
<evidence type="ECO:0000256" key="18">
    <source>
        <dbReference type="ARBA" id="ARBA00060592"/>
    </source>
</evidence>
<dbReference type="AlphaFoldDB" id="A0A0G0FQA2"/>
<feature type="active site" evidence="20">
    <location>
        <position position="283"/>
    </location>
</feature>
<evidence type="ECO:0000256" key="5">
    <source>
        <dbReference type="ARBA" id="ARBA00010871"/>
    </source>
</evidence>
<evidence type="ECO:0000256" key="19">
    <source>
        <dbReference type="HAMAP-Rule" id="MF_00047"/>
    </source>
</evidence>
<dbReference type="PROSITE" id="PS00844">
    <property type="entry name" value="DALA_DALA_LIGASE_2"/>
    <property type="match status" value="1"/>
</dbReference>
<feature type="active site" evidence="20">
    <location>
        <position position="149"/>
    </location>
</feature>
<dbReference type="GO" id="GO:0008716">
    <property type="term" value="F:D-alanine-D-alanine ligase activity"/>
    <property type="evidence" value="ECO:0007669"/>
    <property type="project" value="UniProtKB-UniRule"/>
</dbReference>
<evidence type="ECO:0000256" key="20">
    <source>
        <dbReference type="PIRSR" id="PIRSR039102-1"/>
    </source>
</evidence>
<feature type="binding site" evidence="22">
    <location>
        <position position="272"/>
    </location>
    <ligand>
        <name>Mg(2+)</name>
        <dbReference type="ChEBI" id="CHEBI:18420"/>
        <label>1</label>
    </ligand>
</feature>
<feature type="binding site" evidence="22">
    <location>
        <position position="272"/>
    </location>
    <ligand>
        <name>Mg(2+)</name>
        <dbReference type="ChEBI" id="CHEBI:18420"/>
        <label>2</label>
    </ligand>
</feature>
<sequence length="322" mass="35704">MAKKKLKIGVLFGGKSAEHDVSLLSAKNVINALDKTKYEITPIKIGRDGNFDFNLVKKFDVIFPVMHGPFGEDGSMQGLLKLAGVPFVGPSVLGSAVGMDKDVMKRLFRDAGIPIGKFITIRNNEKINFNEVKNKLGLPLFIKPANMGSSVGISKVRNEKDFKKAVTEAFKFDSKIVIEEFIDGREIECSVMGNENPIASTPGEIIANQDFYSYDAKYIDDGYVINIPAKISKETSKKVQELAVKVFKVLSCEGMGRVDFFLKENGEVIANEINTIPGFTNISMYPKLWEADGISQTILLDKLISFAIARFEREQKLKTTVK</sequence>
<feature type="binding site" evidence="21">
    <location>
        <position position="101"/>
    </location>
    <ligand>
        <name>ATP</name>
        <dbReference type="ChEBI" id="CHEBI:30616"/>
    </ligand>
</feature>
<dbReference type="Gene3D" id="3.30.1490.20">
    <property type="entry name" value="ATP-grasp fold, A domain"/>
    <property type="match status" value="1"/>
</dbReference>
<evidence type="ECO:0000256" key="10">
    <source>
        <dbReference type="ARBA" id="ARBA00022741"/>
    </source>
</evidence>
<evidence type="ECO:0000256" key="2">
    <source>
        <dbReference type="ARBA" id="ARBA00003921"/>
    </source>
</evidence>
<evidence type="ECO:0000256" key="4">
    <source>
        <dbReference type="ARBA" id="ARBA00004752"/>
    </source>
</evidence>
<dbReference type="GO" id="GO:0005829">
    <property type="term" value="C:cytosol"/>
    <property type="evidence" value="ECO:0007669"/>
    <property type="project" value="TreeGrafter"/>
</dbReference>
<proteinExistence type="inferred from homology"/>
<comment type="catalytic activity">
    <reaction evidence="17 19">
        <text>2 D-alanine + ATP = D-alanyl-D-alanine + ADP + phosphate + H(+)</text>
        <dbReference type="Rhea" id="RHEA:11224"/>
        <dbReference type="ChEBI" id="CHEBI:15378"/>
        <dbReference type="ChEBI" id="CHEBI:30616"/>
        <dbReference type="ChEBI" id="CHEBI:43474"/>
        <dbReference type="ChEBI" id="CHEBI:57416"/>
        <dbReference type="ChEBI" id="CHEBI:57822"/>
        <dbReference type="ChEBI" id="CHEBI:456216"/>
        <dbReference type="EC" id="6.3.2.4"/>
    </reaction>
</comment>
<dbReference type="SUPFAM" id="SSF52440">
    <property type="entry name" value="PreATP-grasp domain"/>
    <property type="match status" value="1"/>
</dbReference>
<evidence type="ECO:0000256" key="8">
    <source>
        <dbReference type="ARBA" id="ARBA00022598"/>
    </source>
</evidence>
<feature type="binding site" evidence="22">
    <location>
        <position position="259"/>
    </location>
    <ligand>
        <name>Mg(2+)</name>
        <dbReference type="ChEBI" id="CHEBI:18420"/>
        <label>1</label>
    </ligand>
</feature>
<dbReference type="PANTHER" id="PTHR23132:SF25">
    <property type="entry name" value="D-ALANINE--D-ALANINE LIGASE A"/>
    <property type="match status" value="1"/>
</dbReference>
<dbReference type="PROSITE" id="PS50975">
    <property type="entry name" value="ATP_GRASP"/>
    <property type="match status" value="1"/>
</dbReference>